<protein>
    <submittedName>
        <fullName evidence="1">Uncharacterized protein</fullName>
    </submittedName>
</protein>
<sequence>MPQPLISIDLDDVFLEGCDFKIDISQQQEHLKITLDGGYQGSENIVYFELNFKHVACFYYENNEMWAEALDQKYDLSTIIENGYRGIFRCDQSDLDKMKDYDPLNRLDLTRFLIIGQHCFCEFIAQKQFAIHETYSRDE</sequence>
<accession>A0A385C1I1</accession>
<dbReference type="RefSeq" id="WP_068973414.1">
    <property type="nucleotide sequence ID" value="NZ_CP031716.1"/>
</dbReference>
<proteinExistence type="predicted"/>
<gene>
    <name evidence="1" type="ORF">EXU28_13005</name>
</gene>
<dbReference type="AlphaFoldDB" id="A0A385C1I1"/>
<dbReference type="OrthoDB" id="9905555at2"/>
<name>A0A385C1I1_9GAMM</name>
<evidence type="ECO:0000313" key="1">
    <source>
        <dbReference type="EMBL" id="RZG45007.1"/>
    </source>
</evidence>
<dbReference type="KEGG" id="awu:BEN71_05295"/>
<organism evidence="1 2">
    <name type="scientific">Acinetobacter wuhouensis</name>
    <dbReference type="NCBI Taxonomy" id="1879050"/>
    <lineage>
        <taxon>Bacteria</taxon>
        <taxon>Pseudomonadati</taxon>
        <taxon>Pseudomonadota</taxon>
        <taxon>Gammaproteobacteria</taxon>
        <taxon>Moraxellales</taxon>
        <taxon>Moraxellaceae</taxon>
        <taxon>Acinetobacter</taxon>
    </lineage>
</organism>
<evidence type="ECO:0000313" key="2">
    <source>
        <dbReference type="Proteomes" id="UP000293863"/>
    </source>
</evidence>
<keyword evidence="2" id="KW-1185">Reference proteome</keyword>
<dbReference type="STRING" id="1879050.GCA_001696605_00779"/>
<dbReference type="Proteomes" id="UP000293863">
    <property type="component" value="Unassembled WGS sequence"/>
</dbReference>
<reference evidence="1 2" key="1">
    <citation type="submission" date="2019-02" db="EMBL/GenBank/DDBJ databases">
        <title>The Batch Genome Submission of Acinetobacter spp. strains.</title>
        <authorList>
            <person name="Qin J."/>
            <person name="Hu Y."/>
            <person name="Ye H."/>
            <person name="Wei L."/>
            <person name="Feng Y."/>
            <person name="Zong Z."/>
        </authorList>
    </citation>
    <scope>NUCLEOTIDE SEQUENCE [LARGE SCALE GENOMIC DNA]</scope>
    <source>
        <strain evidence="1 2">WCHAW060049</strain>
    </source>
</reference>
<dbReference type="EMBL" id="SGSQ01000020">
    <property type="protein sequence ID" value="RZG45007.1"/>
    <property type="molecule type" value="Genomic_DNA"/>
</dbReference>
<comment type="caution">
    <text evidence="1">The sequence shown here is derived from an EMBL/GenBank/DDBJ whole genome shotgun (WGS) entry which is preliminary data.</text>
</comment>